<proteinExistence type="predicted"/>
<evidence type="ECO:0000313" key="1">
    <source>
        <dbReference type="EMBL" id="TQD92710.1"/>
    </source>
</evidence>
<comment type="caution">
    <text evidence="1">The sequence shown here is derived from an EMBL/GenBank/DDBJ whole genome shotgun (WGS) entry which is preliminary data.</text>
</comment>
<protein>
    <submittedName>
        <fullName evidence="1">Uncharacterized protein</fullName>
    </submittedName>
</protein>
<sequence>MMKVLTFCCTSWNFNIAWRKFLGKKLSIYIEAVSEGEWTSLSGIYTVEEVDFMSQLLGNFVNQTSIIGIDPDLAWRQL</sequence>
<keyword evidence="2" id="KW-1185">Reference proteome</keyword>
<evidence type="ECO:0000313" key="2">
    <source>
        <dbReference type="Proteomes" id="UP000315295"/>
    </source>
</evidence>
<dbReference type="AlphaFoldDB" id="A0A540M1T1"/>
<organism evidence="1 2">
    <name type="scientific">Malus baccata</name>
    <name type="common">Siberian crab apple</name>
    <name type="synonym">Pyrus baccata</name>
    <dbReference type="NCBI Taxonomy" id="106549"/>
    <lineage>
        <taxon>Eukaryota</taxon>
        <taxon>Viridiplantae</taxon>
        <taxon>Streptophyta</taxon>
        <taxon>Embryophyta</taxon>
        <taxon>Tracheophyta</taxon>
        <taxon>Spermatophyta</taxon>
        <taxon>Magnoliopsida</taxon>
        <taxon>eudicotyledons</taxon>
        <taxon>Gunneridae</taxon>
        <taxon>Pentapetalae</taxon>
        <taxon>rosids</taxon>
        <taxon>fabids</taxon>
        <taxon>Rosales</taxon>
        <taxon>Rosaceae</taxon>
        <taxon>Amygdaloideae</taxon>
        <taxon>Maleae</taxon>
        <taxon>Malus</taxon>
    </lineage>
</organism>
<dbReference type="EMBL" id="VIEB01000388">
    <property type="protein sequence ID" value="TQD92710.1"/>
    <property type="molecule type" value="Genomic_DNA"/>
</dbReference>
<dbReference type="Proteomes" id="UP000315295">
    <property type="component" value="Unassembled WGS sequence"/>
</dbReference>
<accession>A0A540M1T1</accession>
<reference evidence="1 2" key="1">
    <citation type="journal article" date="2019" name="G3 (Bethesda)">
        <title>Sequencing of a Wild Apple (Malus baccata) Genome Unravels the Differences Between Cultivated and Wild Apple Species Regarding Disease Resistance and Cold Tolerance.</title>
        <authorList>
            <person name="Chen X."/>
        </authorList>
    </citation>
    <scope>NUCLEOTIDE SEQUENCE [LARGE SCALE GENOMIC DNA]</scope>
    <source>
        <strain evidence="2">cv. Shandingzi</strain>
        <tissue evidence="1">Leaves</tissue>
    </source>
</reference>
<gene>
    <name evidence="1" type="ORF">C1H46_021703</name>
</gene>
<name>A0A540M1T1_MALBA</name>